<dbReference type="NCBIfam" id="TIGR00560">
    <property type="entry name" value="pgsA"/>
    <property type="match status" value="1"/>
</dbReference>
<dbReference type="InterPro" id="IPR043130">
    <property type="entry name" value="CDP-OH_PTrfase_TM_dom"/>
</dbReference>
<keyword evidence="10 19" id="KW-0808">Transferase</keyword>
<dbReference type="GO" id="GO:0005886">
    <property type="term" value="C:plasma membrane"/>
    <property type="evidence" value="ECO:0007669"/>
    <property type="project" value="UniProtKB-SubCell"/>
</dbReference>
<dbReference type="EC" id="2.7.8.5" evidence="6 18"/>
<proteinExistence type="inferred from homology"/>
<dbReference type="Proteomes" id="UP000543642">
    <property type="component" value="Unassembled WGS sequence"/>
</dbReference>
<dbReference type="Gene3D" id="1.20.120.1760">
    <property type="match status" value="1"/>
</dbReference>
<dbReference type="UniPathway" id="UPA00084">
    <property type="reaction ID" value="UER00503"/>
</dbReference>
<keyword evidence="15" id="KW-0594">Phospholipid biosynthesis</keyword>
<comment type="function">
    <text evidence="1">This protein catalyzes the committed step to the synthesis of the acidic phospholipids.</text>
</comment>
<evidence type="ECO:0000256" key="17">
    <source>
        <dbReference type="ARBA" id="ARBA00048586"/>
    </source>
</evidence>
<evidence type="ECO:0000256" key="15">
    <source>
        <dbReference type="ARBA" id="ARBA00023209"/>
    </source>
</evidence>
<evidence type="ECO:0000313" key="22">
    <source>
        <dbReference type="Proteomes" id="UP000543642"/>
    </source>
</evidence>
<feature type="transmembrane region" description="Helical" evidence="20">
    <location>
        <begin position="155"/>
        <end position="171"/>
    </location>
</feature>
<dbReference type="InterPro" id="IPR050324">
    <property type="entry name" value="CDP-alcohol_PTase-I"/>
</dbReference>
<dbReference type="PANTHER" id="PTHR14269">
    <property type="entry name" value="CDP-DIACYLGLYCEROL--GLYCEROL-3-PHOSPHATE 3-PHOSPHATIDYLTRANSFERASE-RELATED"/>
    <property type="match status" value="1"/>
</dbReference>
<comment type="pathway">
    <text evidence="3">Phospholipid metabolism; phosphatidylglycerol biosynthesis; phosphatidylglycerol from CDP-diacylglycerol: step 1/2.</text>
</comment>
<comment type="subcellular location">
    <subcellularLocation>
        <location evidence="2">Cell membrane</location>
        <topology evidence="2">Multi-pass membrane protein</topology>
    </subcellularLocation>
</comment>
<evidence type="ECO:0000256" key="20">
    <source>
        <dbReference type="SAM" id="Phobius"/>
    </source>
</evidence>
<dbReference type="InterPro" id="IPR000462">
    <property type="entry name" value="CDP-OH_P_trans"/>
</dbReference>
<comment type="caution">
    <text evidence="21">The sequence shown here is derived from an EMBL/GenBank/DDBJ whole genome shotgun (WGS) entry which is preliminary data.</text>
</comment>
<name>A0A7W8HB89_9FIRM</name>
<evidence type="ECO:0000256" key="19">
    <source>
        <dbReference type="RuleBase" id="RU003750"/>
    </source>
</evidence>
<dbReference type="PROSITE" id="PS00379">
    <property type="entry name" value="CDP_ALCOHOL_P_TRANSF"/>
    <property type="match status" value="1"/>
</dbReference>
<keyword evidence="9" id="KW-0444">Lipid biosynthesis</keyword>
<keyword evidence="14 20" id="KW-0472">Membrane</keyword>
<comment type="pathway">
    <text evidence="4">Lipid metabolism.</text>
</comment>
<evidence type="ECO:0000256" key="12">
    <source>
        <dbReference type="ARBA" id="ARBA00022989"/>
    </source>
</evidence>
<dbReference type="GO" id="GO:0006655">
    <property type="term" value="P:phosphatidylglycerol biosynthetic process"/>
    <property type="evidence" value="ECO:0007669"/>
    <property type="project" value="UniProtKB-UniPathway"/>
</dbReference>
<evidence type="ECO:0000256" key="10">
    <source>
        <dbReference type="ARBA" id="ARBA00022679"/>
    </source>
</evidence>
<dbReference type="PANTHER" id="PTHR14269:SF62">
    <property type="entry name" value="CDP-DIACYLGLYCEROL--GLYCEROL-3-PHOSPHATE 3-PHOSPHATIDYLTRANSFERASE 1, CHLOROPLASTIC"/>
    <property type="match status" value="1"/>
</dbReference>
<dbReference type="InterPro" id="IPR004570">
    <property type="entry name" value="Phosphatidylglycerol_P_synth"/>
</dbReference>
<keyword evidence="22" id="KW-1185">Reference proteome</keyword>
<evidence type="ECO:0000256" key="2">
    <source>
        <dbReference type="ARBA" id="ARBA00004651"/>
    </source>
</evidence>
<dbReference type="AlphaFoldDB" id="A0A7W8HB89"/>
<evidence type="ECO:0000256" key="3">
    <source>
        <dbReference type="ARBA" id="ARBA00005042"/>
    </source>
</evidence>
<evidence type="ECO:0000256" key="9">
    <source>
        <dbReference type="ARBA" id="ARBA00022516"/>
    </source>
</evidence>
<evidence type="ECO:0000256" key="7">
    <source>
        <dbReference type="ARBA" id="ARBA00014944"/>
    </source>
</evidence>
<evidence type="ECO:0000256" key="8">
    <source>
        <dbReference type="ARBA" id="ARBA00022475"/>
    </source>
</evidence>
<keyword evidence="8" id="KW-1003">Cell membrane</keyword>
<keyword evidence="16" id="KW-1208">Phospholipid metabolism</keyword>
<keyword evidence="11 20" id="KW-0812">Transmembrane</keyword>
<evidence type="ECO:0000256" key="6">
    <source>
        <dbReference type="ARBA" id="ARBA00013170"/>
    </source>
</evidence>
<keyword evidence="12 20" id="KW-1133">Transmembrane helix</keyword>
<dbReference type="EMBL" id="JACHFW010000008">
    <property type="protein sequence ID" value="MBB5265080.1"/>
    <property type="molecule type" value="Genomic_DNA"/>
</dbReference>
<feature type="transmembrane region" description="Helical" evidence="20">
    <location>
        <begin position="7"/>
        <end position="25"/>
    </location>
</feature>
<dbReference type="GO" id="GO:0008444">
    <property type="term" value="F:CDP-diacylglycerol-glycerol-3-phosphate 3-phosphatidyltransferase activity"/>
    <property type="evidence" value="ECO:0007669"/>
    <property type="project" value="UniProtKB-UniRule"/>
</dbReference>
<organism evidence="21 22">
    <name type="scientific">Catenibacillus scindens</name>
    <dbReference type="NCBI Taxonomy" id="673271"/>
    <lineage>
        <taxon>Bacteria</taxon>
        <taxon>Bacillati</taxon>
        <taxon>Bacillota</taxon>
        <taxon>Clostridia</taxon>
        <taxon>Lachnospirales</taxon>
        <taxon>Lachnospiraceae</taxon>
        <taxon>Catenibacillus</taxon>
    </lineage>
</organism>
<evidence type="ECO:0000256" key="11">
    <source>
        <dbReference type="ARBA" id="ARBA00022692"/>
    </source>
</evidence>
<gene>
    <name evidence="21" type="ORF">HNP82_002219</name>
</gene>
<evidence type="ECO:0000256" key="14">
    <source>
        <dbReference type="ARBA" id="ARBA00023136"/>
    </source>
</evidence>
<comment type="catalytic activity">
    <reaction evidence="17">
        <text>a CDP-1,2-diacyl-sn-glycerol + sn-glycerol 3-phosphate = a 1,2-diacyl-sn-glycero-3-phospho-(1'-sn-glycero-3'-phosphate) + CMP + H(+)</text>
        <dbReference type="Rhea" id="RHEA:12593"/>
        <dbReference type="ChEBI" id="CHEBI:15378"/>
        <dbReference type="ChEBI" id="CHEBI:57597"/>
        <dbReference type="ChEBI" id="CHEBI:58332"/>
        <dbReference type="ChEBI" id="CHEBI:60110"/>
        <dbReference type="ChEBI" id="CHEBI:60377"/>
        <dbReference type="EC" id="2.7.8.5"/>
    </reaction>
</comment>
<sequence length="183" mass="20258">MNLPNKLTILRVILIPFFVVFLLAADAIGPWSVYVALAIFVIASLTDMLDGKIARKYNLVTNFGKFMDPLADKLLVVSALVCYVDLGRIPSWVVLIIIAREFIISGFRLVAAESGVVIAASYWGKIKTTVQMVTIIFMMPNFGGTIVFWIEQVLIYASLILTVVSLIDYLVKNKNILLDGGKI</sequence>
<protein>
    <recommendedName>
        <fullName evidence="7 18">CDP-diacylglycerol--glycerol-3-phosphate 3-phosphatidyltransferase</fullName>
        <ecNumber evidence="6 18">2.7.8.5</ecNumber>
    </recommendedName>
</protein>
<dbReference type="InterPro" id="IPR048254">
    <property type="entry name" value="CDP_ALCOHOL_P_TRANSF_CS"/>
</dbReference>
<evidence type="ECO:0000256" key="18">
    <source>
        <dbReference type="NCBIfam" id="TIGR00560"/>
    </source>
</evidence>
<keyword evidence="13" id="KW-0443">Lipid metabolism</keyword>
<dbReference type="FunFam" id="1.20.120.1760:FF:000004">
    <property type="entry name" value="CDP-diacylglycerol--glycerol-3-phosphate 3-phosphatidyltransferase"/>
    <property type="match status" value="1"/>
</dbReference>
<dbReference type="RefSeq" id="WP_183774503.1">
    <property type="nucleotide sequence ID" value="NZ_CAWVEG010000104.1"/>
</dbReference>
<evidence type="ECO:0000256" key="16">
    <source>
        <dbReference type="ARBA" id="ARBA00023264"/>
    </source>
</evidence>
<feature type="transmembrane region" description="Helical" evidence="20">
    <location>
        <begin position="31"/>
        <end position="49"/>
    </location>
</feature>
<evidence type="ECO:0000256" key="4">
    <source>
        <dbReference type="ARBA" id="ARBA00005189"/>
    </source>
</evidence>
<reference evidence="21 22" key="1">
    <citation type="submission" date="2020-08" db="EMBL/GenBank/DDBJ databases">
        <title>Genomic Encyclopedia of Type Strains, Phase IV (KMG-IV): sequencing the most valuable type-strain genomes for metagenomic binning, comparative biology and taxonomic classification.</title>
        <authorList>
            <person name="Goeker M."/>
        </authorList>
    </citation>
    <scope>NUCLEOTIDE SEQUENCE [LARGE SCALE GENOMIC DNA]</scope>
    <source>
        <strain evidence="21 22">DSM 106146</strain>
    </source>
</reference>
<evidence type="ECO:0000313" key="21">
    <source>
        <dbReference type="EMBL" id="MBB5265080.1"/>
    </source>
</evidence>
<evidence type="ECO:0000256" key="1">
    <source>
        <dbReference type="ARBA" id="ARBA00003973"/>
    </source>
</evidence>
<evidence type="ECO:0000256" key="13">
    <source>
        <dbReference type="ARBA" id="ARBA00023098"/>
    </source>
</evidence>
<evidence type="ECO:0000256" key="5">
    <source>
        <dbReference type="ARBA" id="ARBA00010441"/>
    </source>
</evidence>
<dbReference type="PIRSF" id="PIRSF000847">
    <property type="entry name" value="Phos_ph_gly_syn"/>
    <property type="match status" value="1"/>
</dbReference>
<comment type="similarity">
    <text evidence="5 19">Belongs to the CDP-alcohol phosphatidyltransferase class-I family.</text>
</comment>
<dbReference type="Pfam" id="PF01066">
    <property type="entry name" value="CDP-OH_P_transf"/>
    <property type="match status" value="1"/>
</dbReference>
<accession>A0A7W8HB89</accession>